<reference evidence="1 2" key="1">
    <citation type="journal article" date="2016" name="Nat. Commun.">
        <title>Thousands of microbial genomes shed light on interconnected biogeochemical processes in an aquifer system.</title>
        <authorList>
            <person name="Anantharaman K."/>
            <person name="Brown C.T."/>
            <person name="Hug L.A."/>
            <person name="Sharon I."/>
            <person name="Castelle C.J."/>
            <person name="Probst A.J."/>
            <person name="Thomas B.C."/>
            <person name="Singh A."/>
            <person name="Wilkins M.J."/>
            <person name="Karaoz U."/>
            <person name="Brodie E.L."/>
            <person name="Williams K.H."/>
            <person name="Hubbard S.S."/>
            <person name="Banfield J.F."/>
        </authorList>
    </citation>
    <scope>NUCLEOTIDE SEQUENCE [LARGE SCALE GENOMIC DNA]</scope>
</reference>
<dbReference type="EMBL" id="MHMD01000022">
    <property type="protein sequence ID" value="OGZ21505.1"/>
    <property type="molecule type" value="Genomic_DNA"/>
</dbReference>
<accession>A0A1G2E6U7</accession>
<dbReference type="InterPro" id="IPR013783">
    <property type="entry name" value="Ig-like_fold"/>
</dbReference>
<dbReference type="Proteomes" id="UP000178703">
    <property type="component" value="Unassembled WGS sequence"/>
</dbReference>
<gene>
    <name evidence="1" type="ORF">A3D46_00050</name>
</gene>
<dbReference type="PANTHER" id="PTHR37833:SF1">
    <property type="entry name" value="SIGNAL PEPTIDE PROTEIN"/>
    <property type="match status" value="1"/>
</dbReference>
<proteinExistence type="predicted"/>
<protein>
    <recommendedName>
        <fullName evidence="3">DUF1573 domain-containing protein</fullName>
    </recommendedName>
</protein>
<dbReference type="InterPro" id="IPR011467">
    <property type="entry name" value="DUF1573"/>
</dbReference>
<dbReference type="Gene3D" id="2.60.40.10">
    <property type="entry name" value="Immunoglobulins"/>
    <property type="match status" value="1"/>
</dbReference>
<dbReference type="Pfam" id="PF07610">
    <property type="entry name" value="DUF1573"/>
    <property type="match status" value="1"/>
</dbReference>
<comment type="caution">
    <text evidence="1">The sequence shown here is derived from an EMBL/GenBank/DDBJ whole genome shotgun (WGS) entry which is preliminary data.</text>
</comment>
<dbReference type="STRING" id="1801668.A3D46_00050"/>
<evidence type="ECO:0008006" key="3">
    <source>
        <dbReference type="Google" id="ProtNLM"/>
    </source>
</evidence>
<evidence type="ECO:0000313" key="2">
    <source>
        <dbReference type="Proteomes" id="UP000178703"/>
    </source>
</evidence>
<dbReference type="PANTHER" id="PTHR37833">
    <property type="entry name" value="LIPOPROTEIN-RELATED"/>
    <property type="match status" value="1"/>
</dbReference>
<dbReference type="AlphaFoldDB" id="A0A1G2E6U7"/>
<evidence type="ECO:0000313" key="1">
    <source>
        <dbReference type="EMBL" id="OGZ21505.1"/>
    </source>
</evidence>
<name>A0A1G2E6U7_9BACT</name>
<sequence length="142" mass="15420">MKTKIVFVLVLVVLGLAGYGYFKSIPGIEPGTGNLPQIEITPKSFDFGEVQYGDIAEYSFKIKNTGSEILEIKRLATSCGCTSAKIAKVELNPGEEADLRVTYDSGAMSGPHGKGEQERIIYVKSSDPVNPQVEVMVYANVR</sequence>
<organism evidence="1 2">
    <name type="scientific">Candidatus Nealsonbacteria bacterium RIFCSPHIGHO2_02_FULL_43_13</name>
    <dbReference type="NCBI Taxonomy" id="1801668"/>
    <lineage>
        <taxon>Bacteria</taxon>
        <taxon>Candidatus Nealsoniibacteriota</taxon>
    </lineage>
</organism>